<dbReference type="AlphaFoldDB" id="A0A4V3XCB3"/>
<organism evidence="1 2">
    <name type="scientific">Phellinidium pouzarii</name>
    <dbReference type="NCBI Taxonomy" id="167371"/>
    <lineage>
        <taxon>Eukaryota</taxon>
        <taxon>Fungi</taxon>
        <taxon>Dikarya</taxon>
        <taxon>Basidiomycota</taxon>
        <taxon>Agaricomycotina</taxon>
        <taxon>Agaricomycetes</taxon>
        <taxon>Hymenochaetales</taxon>
        <taxon>Hymenochaetaceae</taxon>
        <taxon>Phellinidium</taxon>
    </lineage>
</organism>
<name>A0A4V3XCB3_9AGAM</name>
<dbReference type="Proteomes" id="UP000308199">
    <property type="component" value="Unassembled WGS sequence"/>
</dbReference>
<proteinExistence type="predicted"/>
<keyword evidence="2" id="KW-1185">Reference proteome</keyword>
<evidence type="ECO:0000313" key="1">
    <source>
        <dbReference type="EMBL" id="THH05213.1"/>
    </source>
</evidence>
<sequence>MTWSAHGFRREIRNPHDDCGAIYSAPSSELIALLRRGYEVGDVESHSGALVLISKGTIPSIKKIVRPHRFEDANPPTSNQLS</sequence>
<accession>A0A4V3XCB3</accession>
<comment type="caution">
    <text evidence="1">The sequence shown here is derived from an EMBL/GenBank/DDBJ whole genome shotgun (WGS) entry which is preliminary data.</text>
</comment>
<reference evidence="1 2" key="1">
    <citation type="submission" date="2019-02" db="EMBL/GenBank/DDBJ databases">
        <title>Genome sequencing of the rare red list fungi Phellinidium pouzarii.</title>
        <authorList>
            <person name="Buettner E."/>
            <person name="Kellner H."/>
        </authorList>
    </citation>
    <scope>NUCLEOTIDE SEQUENCE [LARGE SCALE GENOMIC DNA]</scope>
    <source>
        <strain evidence="1 2">DSM 108285</strain>
    </source>
</reference>
<dbReference type="OrthoDB" id="102511at2759"/>
<gene>
    <name evidence="1" type="ORF">EW145_g4957</name>
</gene>
<evidence type="ECO:0000313" key="2">
    <source>
        <dbReference type="Proteomes" id="UP000308199"/>
    </source>
</evidence>
<dbReference type="EMBL" id="SGPK01000278">
    <property type="protein sequence ID" value="THH05213.1"/>
    <property type="molecule type" value="Genomic_DNA"/>
</dbReference>
<protein>
    <submittedName>
        <fullName evidence="1">Uncharacterized protein</fullName>
    </submittedName>
</protein>